<dbReference type="AlphaFoldDB" id="A0A9N9PKW7"/>
<comment type="caution">
    <text evidence="1">The sequence shown here is derived from an EMBL/GenBank/DDBJ whole genome shotgun (WGS) entry which is preliminary data.</text>
</comment>
<organism evidence="1 2">
    <name type="scientific">Cetraspora pellucida</name>
    <dbReference type="NCBI Taxonomy" id="1433469"/>
    <lineage>
        <taxon>Eukaryota</taxon>
        <taxon>Fungi</taxon>
        <taxon>Fungi incertae sedis</taxon>
        <taxon>Mucoromycota</taxon>
        <taxon>Glomeromycotina</taxon>
        <taxon>Glomeromycetes</taxon>
        <taxon>Diversisporales</taxon>
        <taxon>Gigasporaceae</taxon>
        <taxon>Cetraspora</taxon>
    </lineage>
</organism>
<reference evidence="1" key="1">
    <citation type="submission" date="2021-06" db="EMBL/GenBank/DDBJ databases">
        <authorList>
            <person name="Kallberg Y."/>
            <person name="Tangrot J."/>
            <person name="Rosling A."/>
        </authorList>
    </citation>
    <scope>NUCLEOTIDE SEQUENCE</scope>
    <source>
        <strain evidence="1">FL966</strain>
    </source>
</reference>
<dbReference type="Proteomes" id="UP000789759">
    <property type="component" value="Unassembled WGS sequence"/>
</dbReference>
<proteinExistence type="predicted"/>
<evidence type="ECO:0000313" key="2">
    <source>
        <dbReference type="Proteomes" id="UP000789759"/>
    </source>
</evidence>
<dbReference type="EMBL" id="CAJVQA010065377">
    <property type="protein sequence ID" value="CAG8831079.1"/>
    <property type="molecule type" value="Genomic_DNA"/>
</dbReference>
<feature type="non-terminal residue" evidence="1">
    <location>
        <position position="1"/>
    </location>
</feature>
<feature type="non-terminal residue" evidence="1">
    <location>
        <position position="74"/>
    </location>
</feature>
<protein>
    <submittedName>
        <fullName evidence="1">24478_t:CDS:1</fullName>
    </submittedName>
</protein>
<evidence type="ECO:0000313" key="1">
    <source>
        <dbReference type="EMBL" id="CAG8831079.1"/>
    </source>
</evidence>
<gene>
    <name evidence="1" type="ORF">CPELLU_LOCUS20686</name>
</gene>
<accession>A0A9N9PKW7</accession>
<keyword evidence="2" id="KW-1185">Reference proteome</keyword>
<name>A0A9N9PKW7_9GLOM</name>
<sequence length="74" mass="8377">PRLHTFSMFKEEEQKTCAILPSSNLHLTDGLAQLTFPLFGQVGHYDDRFARMLVYGFICDNVYTDTIAGGGWCM</sequence>